<dbReference type="InterPro" id="IPR010158">
    <property type="entry name" value="Amidase_Cbmase"/>
</dbReference>
<proteinExistence type="inferred from homology"/>
<dbReference type="Pfam" id="PF01546">
    <property type="entry name" value="Peptidase_M20"/>
    <property type="match status" value="1"/>
</dbReference>
<dbReference type="AlphaFoldDB" id="A0A2T2NUR6"/>
<name>A0A2T2NUR6_CORCC</name>
<sequence>MALHVCRAQSAALRLASRSFTPYPALSRSGARAFSRSSRWQLHTKEMDDELLGSLKVNQSRLMEDIHYTCQWGTGTPWGKAPTETGMSRLALTDADKQARDWFVQTTQALGCTTTVDSMGNIFAVRPGVRNDKPPTFVGSHLDTQPTGGRYDGILGVTAGVEMLRVLADNWVETEYPVGVVNWTNEEGARFPMSMVSSGVWAGSIEQEVAHNLREVYPGTATMASELARIGYLGSTPASYESIPMGAHFELHIEQGPLLEMANKKIGVVTGVQAYKWLTVNVKGRDTHTGTTDLKSRADALLTASKMILHSHRLATANGALASTGILNLKPGSTNTVPGSVSFTLDIRAKKNATVATMLHRVLSDFPKIAAGDDVDGSNDGCTRSLPCSVDIVEDFDSPATTFNQDCIDSVHRAAKSVLGPSSHSLIMEMTSGAGHDSVYASKRCPTSMIFVPCREGVSHNPAEFCKEEHCALGTQVLLQSVLRFDRMRDERRVSWKQEPYTL</sequence>
<keyword evidence="4" id="KW-1185">Reference proteome</keyword>
<dbReference type="NCBIfam" id="TIGR01879">
    <property type="entry name" value="hydantase"/>
    <property type="match status" value="1"/>
</dbReference>
<accession>A0A2T2NUR6</accession>
<organism evidence="3 4">
    <name type="scientific">Corynespora cassiicola Philippines</name>
    <dbReference type="NCBI Taxonomy" id="1448308"/>
    <lineage>
        <taxon>Eukaryota</taxon>
        <taxon>Fungi</taxon>
        <taxon>Dikarya</taxon>
        <taxon>Ascomycota</taxon>
        <taxon>Pezizomycotina</taxon>
        <taxon>Dothideomycetes</taxon>
        <taxon>Pleosporomycetidae</taxon>
        <taxon>Pleosporales</taxon>
        <taxon>Corynesporascaceae</taxon>
        <taxon>Corynespora</taxon>
    </lineage>
</organism>
<evidence type="ECO:0000256" key="1">
    <source>
        <dbReference type="ARBA" id="ARBA00006247"/>
    </source>
</evidence>
<dbReference type="PANTHER" id="PTHR32494:SF5">
    <property type="entry name" value="ALLANTOATE AMIDOHYDROLASE"/>
    <property type="match status" value="1"/>
</dbReference>
<dbReference type="SUPFAM" id="SSF55031">
    <property type="entry name" value="Bacterial exopeptidase dimerisation domain"/>
    <property type="match status" value="1"/>
</dbReference>
<dbReference type="Proteomes" id="UP000240883">
    <property type="component" value="Unassembled WGS sequence"/>
</dbReference>
<dbReference type="PANTHER" id="PTHR32494">
    <property type="entry name" value="ALLANTOATE DEIMINASE-RELATED"/>
    <property type="match status" value="1"/>
</dbReference>
<gene>
    <name evidence="3" type="ORF">BS50DRAFT_572300</name>
</gene>
<dbReference type="STRING" id="1448308.A0A2T2NUR6"/>
<comment type="similarity">
    <text evidence="1">Belongs to the peptidase M20A family.</text>
</comment>
<keyword evidence="2" id="KW-0378">Hydrolase</keyword>
<evidence type="ECO:0000313" key="3">
    <source>
        <dbReference type="EMBL" id="PSN69134.1"/>
    </source>
</evidence>
<dbReference type="GO" id="GO:0016813">
    <property type="term" value="F:hydrolase activity, acting on carbon-nitrogen (but not peptide) bonds, in linear amidines"/>
    <property type="evidence" value="ECO:0007669"/>
    <property type="project" value="InterPro"/>
</dbReference>
<dbReference type="Gene3D" id="3.40.630.10">
    <property type="entry name" value="Zn peptidases"/>
    <property type="match status" value="1"/>
</dbReference>
<dbReference type="SUPFAM" id="SSF53187">
    <property type="entry name" value="Zn-dependent exopeptidases"/>
    <property type="match status" value="1"/>
</dbReference>
<dbReference type="CDD" id="cd03884">
    <property type="entry name" value="M20_bAS"/>
    <property type="match status" value="1"/>
</dbReference>
<dbReference type="Gene3D" id="3.30.70.360">
    <property type="match status" value="1"/>
</dbReference>
<dbReference type="EMBL" id="KZ678133">
    <property type="protein sequence ID" value="PSN69134.1"/>
    <property type="molecule type" value="Genomic_DNA"/>
</dbReference>
<evidence type="ECO:0000256" key="2">
    <source>
        <dbReference type="ARBA" id="ARBA00022801"/>
    </source>
</evidence>
<evidence type="ECO:0000313" key="4">
    <source>
        <dbReference type="Proteomes" id="UP000240883"/>
    </source>
</evidence>
<dbReference type="InterPro" id="IPR002933">
    <property type="entry name" value="Peptidase_M20"/>
</dbReference>
<reference evidence="3 4" key="1">
    <citation type="journal article" date="2018" name="Front. Microbiol.">
        <title>Genome-Wide Analysis of Corynespora cassiicola Leaf Fall Disease Putative Effectors.</title>
        <authorList>
            <person name="Lopez D."/>
            <person name="Ribeiro S."/>
            <person name="Label P."/>
            <person name="Fumanal B."/>
            <person name="Venisse J.S."/>
            <person name="Kohler A."/>
            <person name="de Oliveira R.R."/>
            <person name="Labutti K."/>
            <person name="Lipzen A."/>
            <person name="Lail K."/>
            <person name="Bauer D."/>
            <person name="Ohm R.A."/>
            <person name="Barry K.W."/>
            <person name="Spatafora J."/>
            <person name="Grigoriev I.V."/>
            <person name="Martin F.M."/>
            <person name="Pujade-Renaud V."/>
        </authorList>
    </citation>
    <scope>NUCLEOTIDE SEQUENCE [LARGE SCALE GENOMIC DNA]</scope>
    <source>
        <strain evidence="3 4">Philippines</strain>
    </source>
</reference>
<dbReference type="InterPro" id="IPR036264">
    <property type="entry name" value="Bact_exopeptidase_dim_dom"/>
</dbReference>
<protein>
    <submittedName>
        <fullName evidence="3">Zn-dependent exopeptidase</fullName>
    </submittedName>
</protein>
<dbReference type="OrthoDB" id="4676at2759"/>